<keyword evidence="4 11" id="KW-0720">Serine protease</keyword>
<proteinExistence type="inferred from homology"/>
<dbReference type="InterPro" id="IPR020568">
    <property type="entry name" value="Ribosomal_Su5_D2-typ_SF"/>
</dbReference>
<dbReference type="PROSITE" id="PS50110">
    <property type="entry name" value="RESPONSE_REGULATORY"/>
    <property type="match status" value="1"/>
</dbReference>
<dbReference type="GO" id="GO:0016887">
    <property type="term" value="F:ATP hydrolysis activity"/>
    <property type="evidence" value="ECO:0007669"/>
    <property type="project" value="InterPro"/>
</dbReference>
<dbReference type="SMART" id="SM00448">
    <property type="entry name" value="REC"/>
    <property type="match status" value="1"/>
</dbReference>
<dbReference type="KEGG" id="dog:HP555_09490"/>
<dbReference type="Gene3D" id="1.20.5.5270">
    <property type="match status" value="1"/>
</dbReference>
<evidence type="ECO:0000256" key="9">
    <source>
        <dbReference type="PIRSR" id="PIRSR001174-2"/>
    </source>
</evidence>
<dbReference type="EMBL" id="CP054140">
    <property type="protein sequence ID" value="QQG66085.1"/>
    <property type="molecule type" value="Genomic_DNA"/>
</dbReference>
<dbReference type="InterPro" id="IPR008268">
    <property type="entry name" value="Peptidase_S16_AS"/>
</dbReference>
<organism evidence="15 16">
    <name type="scientific">Desulfobulbus oligotrophicus</name>
    <dbReference type="NCBI Taxonomy" id="1909699"/>
    <lineage>
        <taxon>Bacteria</taxon>
        <taxon>Pseudomonadati</taxon>
        <taxon>Thermodesulfobacteriota</taxon>
        <taxon>Desulfobulbia</taxon>
        <taxon>Desulfobulbales</taxon>
        <taxon>Desulfobulbaceae</taxon>
        <taxon>Desulfobulbus</taxon>
    </lineage>
</organism>
<dbReference type="AlphaFoldDB" id="A0A7T5VDS5"/>
<keyword evidence="2 9" id="KW-0547">Nucleotide-binding</keyword>
<keyword evidence="1 11" id="KW-0645">Protease</keyword>
<keyword evidence="16" id="KW-1185">Reference proteome</keyword>
<evidence type="ECO:0000259" key="13">
    <source>
        <dbReference type="PROSITE" id="PS50110"/>
    </source>
</evidence>
<evidence type="ECO:0000256" key="11">
    <source>
        <dbReference type="PROSITE-ProRule" id="PRU01122"/>
    </source>
</evidence>
<dbReference type="InterPro" id="IPR004815">
    <property type="entry name" value="Lon_bac/euk-typ"/>
</dbReference>
<dbReference type="Pfam" id="PF05362">
    <property type="entry name" value="Lon_C"/>
    <property type="match status" value="1"/>
</dbReference>
<feature type="active site" evidence="8 11">
    <location>
        <position position="581"/>
    </location>
</feature>
<dbReference type="SUPFAM" id="SSF52172">
    <property type="entry name" value="CheY-like"/>
    <property type="match status" value="1"/>
</dbReference>
<dbReference type="GO" id="GO:0004252">
    <property type="term" value="F:serine-type endopeptidase activity"/>
    <property type="evidence" value="ECO:0007669"/>
    <property type="project" value="UniProtKB-UniRule"/>
</dbReference>
<feature type="region of interest" description="Disordered" evidence="12">
    <location>
        <begin position="1"/>
        <end position="23"/>
    </location>
</feature>
<dbReference type="Pfam" id="PF00072">
    <property type="entry name" value="Response_reg"/>
    <property type="match status" value="1"/>
</dbReference>
<dbReference type="GO" id="GO:0004176">
    <property type="term" value="F:ATP-dependent peptidase activity"/>
    <property type="evidence" value="ECO:0007669"/>
    <property type="project" value="UniProtKB-UniRule"/>
</dbReference>
<dbReference type="InterPro" id="IPR003959">
    <property type="entry name" value="ATPase_AAA_core"/>
</dbReference>
<evidence type="ECO:0000256" key="5">
    <source>
        <dbReference type="ARBA" id="ARBA00022840"/>
    </source>
</evidence>
<feature type="binding site" evidence="9">
    <location>
        <begin position="256"/>
        <end position="263"/>
    </location>
    <ligand>
        <name>ATP</name>
        <dbReference type="ChEBI" id="CHEBI:30616"/>
    </ligand>
</feature>
<dbReference type="InterPro" id="IPR014721">
    <property type="entry name" value="Ribsml_uS5_D2-typ_fold_subgr"/>
</dbReference>
<dbReference type="PRINTS" id="PR00830">
    <property type="entry name" value="ENDOLAPTASE"/>
</dbReference>
<evidence type="ECO:0000313" key="16">
    <source>
        <dbReference type="Proteomes" id="UP000596092"/>
    </source>
</evidence>
<feature type="modified residue" description="4-aspartylphosphate" evidence="10">
    <location>
        <position position="173"/>
    </location>
</feature>
<dbReference type="Pfam" id="PF22667">
    <property type="entry name" value="Lon_lid"/>
    <property type="match status" value="1"/>
</dbReference>
<evidence type="ECO:0000256" key="4">
    <source>
        <dbReference type="ARBA" id="ARBA00022825"/>
    </source>
</evidence>
<dbReference type="Gene3D" id="3.40.50.2300">
    <property type="match status" value="1"/>
</dbReference>
<dbReference type="SUPFAM" id="SSF54211">
    <property type="entry name" value="Ribosomal protein S5 domain 2-like"/>
    <property type="match status" value="1"/>
</dbReference>
<dbReference type="CDD" id="cd19500">
    <property type="entry name" value="RecA-like_Lon"/>
    <property type="match status" value="1"/>
</dbReference>
<protein>
    <recommendedName>
        <fullName evidence="7 11">endopeptidase La</fullName>
        <ecNumber evidence="7 11">3.4.21.53</ecNumber>
    </recommendedName>
</protein>
<comment type="similarity">
    <text evidence="11">Belongs to the peptidase S16 family.</text>
</comment>
<dbReference type="CDD" id="cd17536">
    <property type="entry name" value="REC_YesN-like"/>
    <property type="match status" value="1"/>
</dbReference>
<dbReference type="InterPro" id="IPR003593">
    <property type="entry name" value="AAA+_ATPase"/>
</dbReference>
<keyword evidence="5 9" id="KW-0067">ATP-binding</keyword>
<sequence>MFFRKKTESVTEQQPQQTSSGLSPLDSLRAKIEIAQLPQEVLDVIKNEFAKLEKTDTSVAEYGLGFNYIELLLSLPWLESSRDRLDLIRAQSILDTRHFGLTQVKQRILEFLAAKTLCSKARQTVLIVDDEEIARTNMIHILTKDGYICHGAGNGAEAMTILSEEEVDLVVTDLKMEQMDGLELLERVNQIRPDIPVIMVTGFATVGSAVDALKKGAAHYLGKPVNFDELRRTVKEVLEKKLFVRMGKGPILCFTGPPGTGKTSVGRAIAEALQRRFIRISLAGLRDEAELRGHRRTYVGALPGRIITELKRVGMNNPVFMLDEIDKIGQDFCGDAASVLLEVLDPEQNVHFNDHYLEVPFDLSRIMFIATANDLSKLPGPLLDRMECLEFTGYTEREKVHIAQQFILPRQLKLTGLTKDMVQFSQEGLVRVINDYTRESGLRHLERKIADICRKIALLHLKTNGKNLPILVDVPMVSQLLGPREFQREAAEVEPQIGVATGMVWATTGGEIISVEAALMPGSGTLILTGSLGEVLRESAQTALSFLRSQAGVFDVSPVFFKDTDIHIHFPAGAITKDGPSAGITIFAALLSLLTQKPARRDVALTGEMTLTGRILPVKGIREKILAAKRAGVQLVLLPSANQEEVESLDTDVLEGIRIQLVTNADEIVEPVFGRQTFILAS</sequence>
<evidence type="ECO:0000256" key="3">
    <source>
        <dbReference type="ARBA" id="ARBA00022801"/>
    </source>
</evidence>
<evidence type="ECO:0000256" key="1">
    <source>
        <dbReference type="ARBA" id="ARBA00022670"/>
    </source>
</evidence>
<comment type="catalytic activity">
    <reaction evidence="6 11">
        <text>Hydrolysis of proteins in presence of ATP.</text>
        <dbReference type="EC" id="3.4.21.53"/>
    </reaction>
</comment>
<dbReference type="InterPro" id="IPR011006">
    <property type="entry name" value="CheY-like_superfamily"/>
</dbReference>
<dbReference type="GO" id="GO:0006508">
    <property type="term" value="P:proteolysis"/>
    <property type="evidence" value="ECO:0007669"/>
    <property type="project" value="UniProtKB-KW"/>
</dbReference>
<evidence type="ECO:0000256" key="10">
    <source>
        <dbReference type="PROSITE-ProRule" id="PRU00169"/>
    </source>
</evidence>
<feature type="active site" evidence="8 11">
    <location>
        <position position="624"/>
    </location>
</feature>
<dbReference type="PIRSF" id="PIRSF001174">
    <property type="entry name" value="Lon_proteas"/>
    <property type="match status" value="1"/>
</dbReference>
<evidence type="ECO:0000256" key="6">
    <source>
        <dbReference type="ARBA" id="ARBA00050665"/>
    </source>
</evidence>
<evidence type="ECO:0000256" key="8">
    <source>
        <dbReference type="PIRSR" id="PIRSR001174-1"/>
    </source>
</evidence>
<feature type="domain" description="Lon proteolytic" evidence="14">
    <location>
        <begin position="494"/>
        <end position="675"/>
    </location>
</feature>
<dbReference type="Gene3D" id="3.30.230.10">
    <property type="match status" value="1"/>
</dbReference>
<evidence type="ECO:0000259" key="14">
    <source>
        <dbReference type="PROSITE" id="PS51786"/>
    </source>
</evidence>
<dbReference type="PROSITE" id="PS51786">
    <property type="entry name" value="LON_PROTEOLYTIC"/>
    <property type="match status" value="1"/>
</dbReference>
<dbReference type="InterPro" id="IPR027065">
    <property type="entry name" value="Lon_Prtase"/>
</dbReference>
<dbReference type="FunFam" id="3.40.50.300:FF:000021">
    <property type="entry name" value="Lon protease homolog"/>
    <property type="match status" value="1"/>
</dbReference>
<dbReference type="InterPro" id="IPR001789">
    <property type="entry name" value="Sig_transdc_resp-reg_receiver"/>
</dbReference>
<evidence type="ECO:0000313" key="15">
    <source>
        <dbReference type="EMBL" id="QQG66085.1"/>
    </source>
</evidence>
<reference evidence="15 16" key="1">
    <citation type="submission" date="2020-05" db="EMBL/GenBank/DDBJ databases">
        <title>Complete genome of Desulfobulbus oligotrophicus.</title>
        <authorList>
            <person name="Podar M."/>
        </authorList>
    </citation>
    <scope>NUCLEOTIDE SEQUENCE [LARGE SCALE GENOMIC DNA]</scope>
    <source>
        <strain evidence="15 16">Prop6</strain>
    </source>
</reference>
<name>A0A7T5VDS5_9BACT</name>
<dbReference type="GO" id="GO:0005524">
    <property type="term" value="F:ATP binding"/>
    <property type="evidence" value="ECO:0007669"/>
    <property type="project" value="UniProtKB-KW"/>
</dbReference>
<dbReference type="GO" id="GO:0030163">
    <property type="term" value="P:protein catabolic process"/>
    <property type="evidence" value="ECO:0007669"/>
    <property type="project" value="InterPro"/>
</dbReference>
<dbReference type="PANTHER" id="PTHR10046">
    <property type="entry name" value="ATP DEPENDENT LON PROTEASE FAMILY MEMBER"/>
    <property type="match status" value="1"/>
</dbReference>
<dbReference type="EC" id="3.4.21.53" evidence="7 11"/>
<dbReference type="Gene3D" id="1.10.8.60">
    <property type="match status" value="1"/>
</dbReference>
<gene>
    <name evidence="15" type="ORF">HP555_09490</name>
</gene>
<evidence type="ECO:0000256" key="12">
    <source>
        <dbReference type="SAM" id="MobiDB-lite"/>
    </source>
</evidence>
<evidence type="ECO:0000256" key="2">
    <source>
        <dbReference type="ARBA" id="ARBA00022741"/>
    </source>
</evidence>
<dbReference type="InterPro" id="IPR054594">
    <property type="entry name" value="Lon_lid"/>
</dbReference>
<accession>A0A7T5VDS5</accession>
<keyword evidence="10" id="KW-0597">Phosphoprotein</keyword>
<dbReference type="Proteomes" id="UP000596092">
    <property type="component" value="Chromosome"/>
</dbReference>
<dbReference type="InterPro" id="IPR008269">
    <property type="entry name" value="Lon_proteolytic"/>
</dbReference>
<dbReference type="PROSITE" id="PS01046">
    <property type="entry name" value="LON_SER"/>
    <property type="match status" value="1"/>
</dbReference>
<feature type="compositionally biased region" description="Polar residues" evidence="12">
    <location>
        <begin position="10"/>
        <end position="22"/>
    </location>
</feature>
<dbReference type="Pfam" id="PF00004">
    <property type="entry name" value="AAA"/>
    <property type="match status" value="1"/>
</dbReference>
<feature type="domain" description="Response regulatory" evidence="13">
    <location>
        <begin position="124"/>
        <end position="238"/>
    </location>
</feature>
<dbReference type="InterPro" id="IPR027417">
    <property type="entry name" value="P-loop_NTPase"/>
</dbReference>
<dbReference type="RefSeq" id="WP_199261883.1">
    <property type="nucleotide sequence ID" value="NZ_CP054140.1"/>
</dbReference>
<evidence type="ECO:0000256" key="7">
    <source>
        <dbReference type="ARBA" id="ARBA00066743"/>
    </source>
</evidence>
<dbReference type="Gene3D" id="3.40.50.300">
    <property type="entry name" value="P-loop containing nucleotide triphosphate hydrolases"/>
    <property type="match status" value="1"/>
</dbReference>
<dbReference type="SUPFAM" id="SSF52540">
    <property type="entry name" value="P-loop containing nucleoside triphosphate hydrolases"/>
    <property type="match status" value="1"/>
</dbReference>
<keyword evidence="3 11" id="KW-0378">Hydrolase</keyword>
<dbReference type="GO" id="GO:0000160">
    <property type="term" value="P:phosphorelay signal transduction system"/>
    <property type="evidence" value="ECO:0007669"/>
    <property type="project" value="InterPro"/>
</dbReference>
<dbReference type="SMART" id="SM00382">
    <property type="entry name" value="AAA"/>
    <property type="match status" value="1"/>
</dbReference>